<dbReference type="InterPro" id="IPR036457">
    <property type="entry name" value="PPM-type-like_dom_sf"/>
</dbReference>
<sequence>MAFTIRDQISLPGSPARPNEDACGAAGDFAWVIDGAILPGTEPIMDAPSDAAWLAGFASARFAALAPHAQDPAQLTLAVIEEARAGFLERVETSGRSERMERHTWPVAALTLAHRRIGRLDTLTIADTIAYVRDEAGAVYTLGEAPDLRRAESALAARLMRETGADVETMRTTQAYREDSERRRRAQVASAPAVFGLHPDAVALAERGSVTLDGDALVLLASDGFSALVELYEDMDVAAMMARAAEEGLSSLAARLREIETRIDPSGHLYPRFKRSDDATAILVEGSF</sequence>
<gene>
    <name evidence="2" type="ORF">GCM10011322_11720</name>
</gene>
<protein>
    <recommendedName>
        <fullName evidence="4">Protein phosphatase 2C</fullName>
    </recommendedName>
</protein>
<evidence type="ECO:0008006" key="4">
    <source>
        <dbReference type="Google" id="ProtNLM"/>
    </source>
</evidence>
<keyword evidence="3" id="KW-1185">Reference proteome</keyword>
<evidence type="ECO:0000313" key="2">
    <source>
        <dbReference type="EMBL" id="GGK26903.1"/>
    </source>
</evidence>
<evidence type="ECO:0000313" key="3">
    <source>
        <dbReference type="Proteomes" id="UP000600449"/>
    </source>
</evidence>
<dbReference type="EMBL" id="BMMF01000003">
    <property type="protein sequence ID" value="GGK26903.1"/>
    <property type="molecule type" value="Genomic_DNA"/>
</dbReference>
<name>A0A917V2B5_9HYPH</name>
<dbReference type="Proteomes" id="UP000600449">
    <property type="component" value="Unassembled WGS sequence"/>
</dbReference>
<reference evidence="2 3" key="1">
    <citation type="journal article" date="2014" name="Int. J. Syst. Evol. Microbiol.">
        <title>Complete genome sequence of Corynebacterium casei LMG S-19264T (=DSM 44701T), isolated from a smear-ripened cheese.</title>
        <authorList>
            <consortium name="US DOE Joint Genome Institute (JGI-PGF)"/>
            <person name="Walter F."/>
            <person name="Albersmeier A."/>
            <person name="Kalinowski J."/>
            <person name="Ruckert C."/>
        </authorList>
    </citation>
    <scope>NUCLEOTIDE SEQUENCE [LARGE SCALE GENOMIC DNA]</scope>
    <source>
        <strain evidence="2 3">CGMCC 1.9161</strain>
    </source>
</reference>
<feature type="region of interest" description="Disordered" evidence="1">
    <location>
        <begin position="1"/>
        <end position="20"/>
    </location>
</feature>
<accession>A0A917V2B5</accession>
<organism evidence="2 3">
    <name type="scientific">Salinarimonas ramus</name>
    <dbReference type="NCBI Taxonomy" id="690164"/>
    <lineage>
        <taxon>Bacteria</taxon>
        <taxon>Pseudomonadati</taxon>
        <taxon>Pseudomonadota</taxon>
        <taxon>Alphaproteobacteria</taxon>
        <taxon>Hyphomicrobiales</taxon>
        <taxon>Salinarimonadaceae</taxon>
        <taxon>Salinarimonas</taxon>
    </lineage>
</organism>
<proteinExistence type="predicted"/>
<dbReference type="Gene3D" id="3.60.40.10">
    <property type="entry name" value="PPM-type phosphatase domain"/>
    <property type="match status" value="1"/>
</dbReference>
<comment type="caution">
    <text evidence="2">The sequence shown here is derived from an EMBL/GenBank/DDBJ whole genome shotgun (WGS) entry which is preliminary data.</text>
</comment>
<evidence type="ECO:0000256" key="1">
    <source>
        <dbReference type="SAM" id="MobiDB-lite"/>
    </source>
</evidence>
<dbReference type="RefSeq" id="WP_188910585.1">
    <property type="nucleotide sequence ID" value="NZ_BMMF01000003.1"/>
</dbReference>
<dbReference type="AlphaFoldDB" id="A0A917V2B5"/>